<organism evidence="3 4">
    <name type="scientific">Diplodia seriata</name>
    <dbReference type="NCBI Taxonomy" id="420778"/>
    <lineage>
        <taxon>Eukaryota</taxon>
        <taxon>Fungi</taxon>
        <taxon>Dikarya</taxon>
        <taxon>Ascomycota</taxon>
        <taxon>Pezizomycotina</taxon>
        <taxon>Dothideomycetes</taxon>
        <taxon>Dothideomycetes incertae sedis</taxon>
        <taxon>Botryosphaeriales</taxon>
        <taxon>Botryosphaeriaceae</taxon>
        <taxon>Diplodia</taxon>
    </lineage>
</organism>
<dbReference type="Proteomes" id="UP000190776">
    <property type="component" value="Unassembled WGS sequence"/>
</dbReference>
<evidence type="ECO:0000313" key="4">
    <source>
        <dbReference type="Proteomes" id="UP000190776"/>
    </source>
</evidence>
<keyword evidence="2" id="KW-1133">Transmembrane helix</keyword>
<gene>
    <name evidence="3" type="ORF">BK809_0002944</name>
</gene>
<feature type="transmembrane region" description="Helical" evidence="2">
    <location>
        <begin position="290"/>
        <end position="310"/>
    </location>
</feature>
<dbReference type="OrthoDB" id="5355526at2759"/>
<evidence type="ECO:0000256" key="2">
    <source>
        <dbReference type="SAM" id="Phobius"/>
    </source>
</evidence>
<keyword evidence="2" id="KW-0472">Membrane</keyword>
<protein>
    <submittedName>
        <fullName evidence="3">Uncharacterized protein</fullName>
    </submittedName>
</protein>
<evidence type="ECO:0000256" key="1">
    <source>
        <dbReference type="SAM" id="MobiDB-lite"/>
    </source>
</evidence>
<sequence length="314" mass="34182">RCGRKLYDDYVELKPGALKEFQMRLDQLSNPPVTSAAPGQGAAGATRSGGSPVSTALNWLTGFAGASHKKTSGPCIPMHNTTATGACHSSAGPKPQRESLHLLLCMRDGRHATSLYQDGICEVGNDRQLFEFLQHGYKHRRGKLYSWLSLRVPEAINLVKVPPTTPNATTTTTCACLPPPDRVEPQANAEYRCMPIPAKLCPPIGPELLMHCFNAPGCLQDDTQSWMLAQFPKRLRGELMGTSTGPVEGWGIHFREGWNWDRIGWLLAAYVSMSLAFGIAWWVAKEDVQGASGVAGYLVSTATVFLGWVATRGM</sequence>
<name>A0A1S8BL05_9PEZI</name>
<feature type="region of interest" description="Disordered" evidence="1">
    <location>
        <begin position="29"/>
        <end position="50"/>
    </location>
</feature>
<reference evidence="3 4" key="1">
    <citation type="submission" date="2017-01" db="EMBL/GenBank/DDBJ databases">
        <title>Draft genome sequence of Diplodia seriata F98.1, a fungal species involved in grapevine trunk diseases.</title>
        <authorList>
            <person name="Robert-Siegwald G."/>
            <person name="Vallet J."/>
            <person name="Abou-Mansour E."/>
            <person name="Xu J."/>
            <person name="Rey P."/>
            <person name="Bertsch C."/>
            <person name="Rego C."/>
            <person name="Larignon P."/>
            <person name="Fontaine F."/>
            <person name="Lebrun M.-H."/>
        </authorList>
    </citation>
    <scope>NUCLEOTIDE SEQUENCE [LARGE SCALE GENOMIC DNA]</scope>
    <source>
        <strain evidence="3 4">F98.1</strain>
    </source>
</reference>
<keyword evidence="2" id="KW-0812">Transmembrane</keyword>
<feature type="transmembrane region" description="Helical" evidence="2">
    <location>
        <begin position="263"/>
        <end position="284"/>
    </location>
</feature>
<dbReference type="AlphaFoldDB" id="A0A1S8BL05"/>
<proteinExistence type="predicted"/>
<evidence type="ECO:0000313" key="3">
    <source>
        <dbReference type="EMBL" id="OMP88187.1"/>
    </source>
</evidence>
<dbReference type="EMBL" id="MSZU01000075">
    <property type="protein sequence ID" value="OMP88187.1"/>
    <property type="molecule type" value="Genomic_DNA"/>
</dbReference>
<comment type="caution">
    <text evidence="3">The sequence shown here is derived from an EMBL/GenBank/DDBJ whole genome shotgun (WGS) entry which is preliminary data.</text>
</comment>
<accession>A0A1S8BL05</accession>
<feature type="non-terminal residue" evidence="3">
    <location>
        <position position="1"/>
    </location>
</feature>
<dbReference type="STRING" id="420778.A0A1S8BL05"/>